<protein>
    <recommendedName>
        <fullName evidence="2">Tail fiber protein</fullName>
    </recommendedName>
</protein>
<sequence>MAIPILNHLDLRGTAELQNALLHKTTTSSATNVEGKIIYDTGTNTLQYYNGSSWVNLTGTAATDAFKTISVSGQSNVVADSTTDTLTLVAAGGMTITTNASGDSITFNSANDNTTTTADVVSALNNDLGGDVTIGTQTNDTATFNGNITVGGNLTVNGTTTTVNSTTVTIDDPVFTLGGDSAPSADDNKDRGIEFRYYDSSAKLGFFGWDDNAAEFTFLKDATNTSEVFSGTKATVSVGGLKNTGTMSLGGTLVTSTAAELNILDGVTATTAELNILDGVSSTASELNILDGATVTTSEINLIDGGTARGTTAVVNGDGFLHNDGGTMRMTNVSKLADLFAGTNISSSSAVLSVSNASTSTRGVIEVATATETIGGTDTARAVTPDTLAEKTKVFDLVATSMSQANDYAAVLTHSFGTSDVLVTVYDAVTNQLVYTDVKTRDEEDEISTNKIQILCSSQPTNNLRAIVTTTKGANTSGTVAYGIN</sequence>
<organism evidence="1">
    <name type="scientific">uncultured virus</name>
    <dbReference type="NCBI Taxonomy" id="340016"/>
    <lineage>
        <taxon>Viruses</taxon>
        <taxon>environmental samples</taxon>
    </lineage>
</organism>
<name>A0A218MN24_9VIRU</name>
<evidence type="ECO:0000313" key="1">
    <source>
        <dbReference type="EMBL" id="ASF00677.1"/>
    </source>
</evidence>
<accession>A0A218MN24</accession>
<reference evidence="1" key="2">
    <citation type="journal article" date="2017" name="Nat. Commun.">
        <title>Single-virus genomics reveals hidden cosmopolitan and abundant viruses.</title>
        <authorList>
            <person name="Martinez-Hernandez F."/>
            <person name="Fornas O."/>
            <person name="Lluesma Gomez M."/>
            <person name="Bolduc B."/>
            <person name="de la Cruz Pena M.J."/>
            <person name="Martinez J.M."/>
            <person name="Anton J."/>
            <person name="Gasol J.M."/>
            <person name="Rosselli R."/>
            <person name="Rodriguez-Valera F."/>
            <person name="Sullivan M.B."/>
            <person name="Acinas S.G."/>
            <person name="Martinez-Garcia M."/>
        </authorList>
    </citation>
    <scope>NUCLEOTIDE SEQUENCE</scope>
</reference>
<evidence type="ECO:0008006" key="2">
    <source>
        <dbReference type="Google" id="ProtNLM"/>
    </source>
</evidence>
<proteinExistence type="predicted"/>
<reference evidence="1" key="1">
    <citation type="submission" date="2016-10" db="EMBL/GenBank/DDBJ databases">
        <authorList>
            <person name="Varghese N."/>
        </authorList>
    </citation>
    <scope>NUCLEOTIDE SEQUENCE</scope>
</reference>
<dbReference type="EMBL" id="KY052849">
    <property type="protein sequence ID" value="ASF00677.1"/>
    <property type="molecule type" value="Genomic_DNA"/>
</dbReference>